<reference evidence="1" key="1">
    <citation type="submission" date="2020-04" db="EMBL/GenBank/DDBJ databases">
        <authorList>
            <person name="Alioto T."/>
            <person name="Alioto T."/>
            <person name="Gomez Garrido J."/>
        </authorList>
    </citation>
    <scope>NUCLEOTIDE SEQUENCE</scope>
    <source>
        <strain evidence="1">A484AB</strain>
    </source>
</reference>
<dbReference type="Proteomes" id="UP001152795">
    <property type="component" value="Unassembled WGS sequence"/>
</dbReference>
<dbReference type="EMBL" id="CACRXK020022697">
    <property type="protein sequence ID" value="CAB4037069.1"/>
    <property type="molecule type" value="Genomic_DNA"/>
</dbReference>
<dbReference type="AlphaFoldDB" id="A0A7D9LV40"/>
<accession>A0A7D9LV40</accession>
<proteinExistence type="predicted"/>
<organism evidence="1 2">
    <name type="scientific">Paramuricea clavata</name>
    <name type="common">Red gorgonian</name>
    <name type="synonym">Violescent sea-whip</name>
    <dbReference type="NCBI Taxonomy" id="317549"/>
    <lineage>
        <taxon>Eukaryota</taxon>
        <taxon>Metazoa</taxon>
        <taxon>Cnidaria</taxon>
        <taxon>Anthozoa</taxon>
        <taxon>Octocorallia</taxon>
        <taxon>Malacalcyonacea</taxon>
        <taxon>Plexauridae</taxon>
        <taxon>Paramuricea</taxon>
    </lineage>
</organism>
<comment type="caution">
    <text evidence="1">The sequence shown here is derived from an EMBL/GenBank/DDBJ whole genome shotgun (WGS) entry which is preliminary data.</text>
</comment>
<sequence>MIFHYITRSAKSEYNMAEAQYTKRIMWKKYSSIVLIVFFAVSLGQLACRISIILSRFDTMEDFMDHIMEHFMNIFLKIILSATILFLPAAYFTQIHAKKVVGNMEVRKVMHWLMLFNFSGLIFITICRGLGMTEREPKLVYSITDVGILNTITISLLPLYIMIPTLLEVKDVILPYCPAIVDIYDGIEMSETKLNLTNPAWVQIMICLAVIMFYIPSLLEIYHLKFPDLTNGSIYSERRVRLFQCVSSCMFLVLRVVLLAYKPHEIGFAIKTFFRAYCHFKRLSDLHRAPKIVSIQATEILTEIPLTMIVSERRSLYDIASGKTYRCNEIRIDVTSDNNRSINYNRPSRRSLSV</sequence>
<name>A0A7D9LV40_PARCT</name>
<evidence type="ECO:0000313" key="1">
    <source>
        <dbReference type="EMBL" id="CAB4037069.1"/>
    </source>
</evidence>
<gene>
    <name evidence="1" type="ORF">PACLA_8A056581</name>
</gene>
<evidence type="ECO:0000313" key="2">
    <source>
        <dbReference type="Proteomes" id="UP001152795"/>
    </source>
</evidence>
<keyword evidence="2" id="KW-1185">Reference proteome</keyword>
<protein>
    <submittedName>
        <fullName evidence="1">Uncharacterized protein</fullName>
    </submittedName>
</protein>